<proteinExistence type="predicted"/>
<feature type="signal peptide" evidence="1">
    <location>
        <begin position="1"/>
        <end position="22"/>
    </location>
</feature>
<keyword evidence="1" id="KW-0732">Signal</keyword>
<dbReference type="SUPFAM" id="SSF53850">
    <property type="entry name" value="Periplasmic binding protein-like II"/>
    <property type="match status" value="1"/>
</dbReference>
<reference evidence="2 3" key="1">
    <citation type="journal article" date="2018" name="Int. J. Syst. Evol. Microbiol.">
        <title>Bifidobacterium callitrichidarum sp. nov. from the faeces of the emperor tamarin (Saguinus imperator).</title>
        <authorList>
            <person name="Modesto M."/>
            <person name="Michelini S."/>
            <person name="Sansosti M.C."/>
            <person name="De Filippo C."/>
            <person name="Cavalieri D."/>
            <person name="Qvirist L."/>
            <person name="Andlid T."/>
            <person name="Spiezio C."/>
            <person name="Sandri C."/>
            <person name="Pascarelli S."/>
            <person name="Sgorbati B."/>
            <person name="Mattarelli P."/>
        </authorList>
    </citation>
    <scope>NUCLEOTIDE SEQUENCE [LARGE SCALE GENOMIC DNA]</scope>
    <source>
        <strain evidence="2 3">TRI 5</strain>
    </source>
</reference>
<dbReference type="Gene3D" id="3.40.190.10">
    <property type="entry name" value="Periplasmic binding protein-like II"/>
    <property type="match status" value="1"/>
</dbReference>
<dbReference type="PROSITE" id="PS51257">
    <property type="entry name" value="PROKAR_LIPOPROTEIN"/>
    <property type="match status" value="1"/>
</dbReference>
<dbReference type="EMBL" id="QFFM01000014">
    <property type="protein sequence ID" value="PWG65081.1"/>
    <property type="molecule type" value="Genomic_DNA"/>
</dbReference>
<organism evidence="2 3">
    <name type="scientific">Bifidobacterium callitrichidarum</name>
    <dbReference type="NCBI Taxonomy" id="2052941"/>
    <lineage>
        <taxon>Bacteria</taxon>
        <taxon>Bacillati</taxon>
        <taxon>Actinomycetota</taxon>
        <taxon>Actinomycetes</taxon>
        <taxon>Bifidobacteriales</taxon>
        <taxon>Bifidobacteriaceae</taxon>
        <taxon>Bifidobacterium</taxon>
    </lineage>
</organism>
<dbReference type="OrthoDB" id="3226017at2"/>
<dbReference type="Proteomes" id="UP000245876">
    <property type="component" value="Unassembled WGS sequence"/>
</dbReference>
<sequence>MKKSAKSIVAAALAMTTMVSLAACGGSNSGSEGAKTSDGKTIIKIQTFNNFGYGKATNERPGADLWSQYEKEHPNVKIEETVASGSDEARSAFNTAISSGADAYDIYAADIAWMPSILAMPDSFMDLSDYVKGNDWLDWKTEGGKTSDGKLIGAGNDIGPTALCYRSDLFAKAGLPTDRDEVAKMLGGDDATWDKYFEVGKQYTEKTGLPWYDAMGGIWGTMKTQVKEAYVKEDGTVVATGDTIKKMYDQLTATTDMSAHLNQWSDDWNAQFKSDTGFATIMCPAWLVNNIKGNSGSDFKGWDVADVTPGGGSNQGGSWLVVPETSKVKEEAAKLVAWLTAPEQQVATFKAASNYPSSPTAMKDPAVADKTDEFLNNAPIGKIFADRAEAVKVVPYTGAQYYDIDSKLGDALGRVDVTQEQSASQAWKQYVEDVKALS</sequence>
<dbReference type="Pfam" id="PF13416">
    <property type="entry name" value="SBP_bac_8"/>
    <property type="match status" value="1"/>
</dbReference>
<dbReference type="InterPro" id="IPR050490">
    <property type="entry name" value="Bact_solute-bd_prot1"/>
</dbReference>
<protein>
    <submittedName>
        <fullName evidence="2">Sugar ABC transporter substrate-binding protein</fullName>
    </submittedName>
</protein>
<dbReference type="InterPro" id="IPR006059">
    <property type="entry name" value="SBP"/>
</dbReference>
<accession>A0A2U2N7D1</accession>
<feature type="chain" id="PRO_5015680948" evidence="1">
    <location>
        <begin position="23"/>
        <end position="438"/>
    </location>
</feature>
<evidence type="ECO:0000313" key="2">
    <source>
        <dbReference type="EMBL" id="PWG65081.1"/>
    </source>
</evidence>
<name>A0A2U2N7D1_9BIFI</name>
<dbReference type="PANTHER" id="PTHR43649:SF32">
    <property type="entry name" value="SUGAR BINDING SECRETED PROTEIN"/>
    <property type="match status" value="1"/>
</dbReference>
<evidence type="ECO:0000313" key="3">
    <source>
        <dbReference type="Proteomes" id="UP000245876"/>
    </source>
</evidence>
<dbReference type="AlphaFoldDB" id="A0A2U2N7D1"/>
<comment type="caution">
    <text evidence="2">The sequence shown here is derived from an EMBL/GenBank/DDBJ whole genome shotgun (WGS) entry which is preliminary data.</text>
</comment>
<keyword evidence="3" id="KW-1185">Reference proteome</keyword>
<gene>
    <name evidence="2" type="ORF">DF196_07595</name>
</gene>
<dbReference type="PANTHER" id="PTHR43649">
    <property type="entry name" value="ARABINOSE-BINDING PROTEIN-RELATED"/>
    <property type="match status" value="1"/>
</dbReference>
<evidence type="ECO:0000256" key="1">
    <source>
        <dbReference type="SAM" id="SignalP"/>
    </source>
</evidence>